<name>A0ABT0CE88_THEVL</name>
<keyword evidence="1" id="KW-0812">Transmembrane</keyword>
<keyword evidence="3" id="KW-1185">Reference proteome</keyword>
<proteinExistence type="predicted"/>
<keyword evidence="1" id="KW-0472">Membrane</keyword>
<dbReference type="RefSeq" id="WP_244352286.1">
    <property type="nucleotide sequence ID" value="NZ_JAFIRA010000046.1"/>
</dbReference>
<dbReference type="InterPro" id="IPR007165">
    <property type="entry name" value="Phage_holin_4_2"/>
</dbReference>
<dbReference type="Pfam" id="PF04020">
    <property type="entry name" value="Phage_holin_4_2"/>
    <property type="match status" value="1"/>
</dbReference>
<feature type="transmembrane region" description="Helical" evidence="1">
    <location>
        <begin position="90"/>
        <end position="113"/>
    </location>
</feature>
<organism evidence="2 3">
    <name type="scientific">Thermostichus vulcanus str. 'Rupite'</name>
    <dbReference type="NCBI Taxonomy" id="2813851"/>
    <lineage>
        <taxon>Bacteria</taxon>
        <taxon>Bacillati</taxon>
        <taxon>Cyanobacteriota</taxon>
        <taxon>Cyanophyceae</taxon>
        <taxon>Thermostichales</taxon>
        <taxon>Thermostichaceae</taxon>
        <taxon>Thermostichus</taxon>
    </lineage>
</organism>
<sequence>MATLLATWLMSALSVMILAWLLPGIHVSDFGGALLAALVIGLVNGLVKPFLQLITLPITILTLGVFWLILNGICLAIADALAGDAFNIDNFGWAFIGAIVLSMVSGLVHRVFLTGTKT</sequence>
<feature type="transmembrane region" description="Helical" evidence="1">
    <location>
        <begin position="29"/>
        <end position="47"/>
    </location>
</feature>
<protein>
    <submittedName>
        <fullName evidence="2">Phage holin family protein</fullName>
    </submittedName>
</protein>
<evidence type="ECO:0000313" key="3">
    <source>
        <dbReference type="Proteomes" id="UP000830835"/>
    </source>
</evidence>
<dbReference type="PANTHER" id="PTHR37309">
    <property type="entry name" value="SLR0284 PROTEIN"/>
    <property type="match status" value="1"/>
</dbReference>
<gene>
    <name evidence="2" type="ORF">JX360_14480</name>
</gene>
<comment type="caution">
    <text evidence="2">The sequence shown here is derived from an EMBL/GenBank/DDBJ whole genome shotgun (WGS) entry which is preliminary data.</text>
</comment>
<dbReference type="EMBL" id="JAFIRA010000046">
    <property type="protein sequence ID" value="MCJ2544095.1"/>
    <property type="molecule type" value="Genomic_DNA"/>
</dbReference>
<accession>A0ABT0CE88</accession>
<dbReference type="PANTHER" id="PTHR37309:SF1">
    <property type="entry name" value="SLR0284 PROTEIN"/>
    <property type="match status" value="1"/>
</dbReference>
<reference evidence="2" key="1">
    <citation type="submission" date="2021-02" db="EMBL/GenBank/DDBJ databases">
        <title>The CRISPR/cas machinery reduction and long-range gene transfer in the hot spring cyanobacterium Synechococcus.</title>
        <authorList>
            <person name="Dvorak P."/>
            <person name="Jahodarova E."/>
            <person name="Hasler P."/>
            <person name="Poulickova A."/>
        </authorList>
    </citation>
    <scope>NUCLEOTIDE SEQUENCE</scope>
    <source>
        <strain evidence="2">Rupite</strain>
    </source>
</reference>
<keyword evidence="1" id="KW-1133">Transmembrane helix</keyword>
<dbReference type="Proteomes" id="UP000830835">
    <property type="component" value="Unassembled WGS sequence"/>
</dbReference>
<evidence type="ECO:0000313" key="2">
    <source>
        <dbReference type="EMBL" id="MCJ2544095.1"/>
    </source>
</evidence>
<evidence type="ECO:0000256" key="1">
    <source>
        <dbReference type="SAM" id="Phobius"/>
    </source>
</evidence>
<feature type="transmembrane region" description="Helical" evidence="1">
    <location>
        <begin position="54"/>
        <end position="78"/>
    </location>
</feature>